<dbReference type="EMBL" id="JAEVHI010000003">
    <property type="protein sequence ID" value="KAG5296036.1"/>
    <property type="molecule type" value="Genomic_DNA"/>
</dbReference>
<comment type="caution">
    <text evidence="1">The sequence shown here is derived from an EMBL/GenBank/DDBJ whole genome shotgun (WGS) entry which is preliminary data.</text>
</comment>
<accession>A0A8H7YRV3</accession>
<dbReference type="Proteomes" id="UP000670092">
    <property type="component" value="Unassembled WGS sequence"/>
</dbReference>
<organism evidence="1 2">
    <name type="scientific">Ajellomyces capsulatus</name>
    <name type="common">Darling's disease fungus</name>
    <name type="synonym">Histoplasma capsulatum</name>
    <dbReference type="NCBI Taxonomy" id="5037"/>
    <lineage>
        <taxon>Eukaryota</taxon>
        <taxon>Fungi</taxon>
        <taxon>Dikarya</taxon>
        <taxon>Ascomycota</taxon>
        <taxon>Pezizomycotina</taxon>
        <taxon>Eurotiomycetes</taxon>
        <taxon>Eurotiomycetidae</taxon>
        <taxon>Onygenales</taxon>
        <taxon>Ajellomycetaceae</taxon>
        <taxon>Histoplasma</taxon>
    </lineage>
</organism>
<name>A0A8H7YRV3_AJECA</name>
<dbReference type="VEuPathDB" id="FungiDB:I7I52_06516"/>
<evidence type="ECO:0000313" key="2">
    <source>
        <dbReference type="Proteomes" id="UP000670092"/>
    </source>
</evidence>
<dbReference type="AlphaFoldDB" id="A0A8H7YRV3"/>
<evidence type="ECO:0000313" key="1">
    <source>
        <dbReference type="EMBL" id="KAG5296036.1"/>
    </source>
</evidence>
<gene>
    <name evidence="1" type="ORF">I7I52_06516</name>
</gene>
<proteinExistence type="predicted"/>
<sequence length="82" mass="8766">MLALRLRQIPLINPCSLPGSAPGDWGYLPSGHSHAAQILPDLAPFVSKPDQASVSGCTSKSSAVVQNMPRFQNIAAYPYEVM</sequence>
<reference evidence="1 2" key="1">
    <citation type="submission" date="2021-01" db="EMBL/GenBank/DDBJ databases">
        <title>Chromosome-level genome assembly of a human fungal pathogen reveals clustering of transcriptionally co-regulated genes.</title>
        <authorList>
            <person name="Voorhies M."/>
            <person name="Cohen S."/>
            <person name="Shea T.P."/>
            <person name="Petrus S."/>
            <person name="Munoz J.F."/>
            <person name="Poplawski S."/>
            <person name="Goldman W.E."/>
            <person name="Michael T."/>
            <person name="Cuomo C.A."/>
            <person name="Sil A."/>
            <person name="Beyhan S."/>
        </authorList>
    </citation>
    <scope>NUCLEOTIDE SEQUENCE [LARGE SCALE GENOMIC DNA]</scope>
    <source>
        <strain evidence="1 2">G184AR</strain>
    </source>
</reference>
<protein>
    <submittedName>
        <fullName evidence="1">Uncharacterized protein</fullName>
    </submittedName>
</protein>